<dbReference type="EMBL" id="CP016895">
    <property type="protein sequence ID" value="AOA58199.1"/>
    <property type="molecule type" value="Genomic_DNA"/>
</dbReference>
<reference evidence="2" key="1">
    <citation type="submission" date="2016-08" db="EMBL/GenBank/DDBJ databases">
        <authorList>
            <person name="Liu S."/>
        </authorList>
    </citation>
    <scope>NUCLEOTIDE SEQUENCE [LARGE SCALE GENOMIC DNA]</scope>
    <source>
        <strain evidence="2">BRTC-1</strain>
    </source>
</reference>
<proteinExistence type="predicted"/>
<accession>A0A1B2LZ69</accession>
<keyword evidence="2" id="KW-1185">Reference proteome</keyword>
<evidence type="ECO:0000313" key="1">
    <source>
        <dbReference type="EMBL" id="AOA58199.1"/>
    </source>
</evidence>
<dbReference type="STRING" id="1789224.BFG52_07430"/>
<dbReference type="AlphaFoldDB" id="A0A1B2LZ69"/>
<sequence>MRIISERTVKFYIVEDDSNRDRGEIEFYEVEAVSPEHAIASRNLGNGEFLGTYELVELVPDVIREASNG</sequence>
<dbReference type="Proteomes" id="UP000093391">
    <property type="component" value="Chromosome"/>
</dbReference>
<protein>
    <submittedName>
        <fullName evidence="1">Uncharacterized protein</fullName>
    </submittedName>
</protein>
<name>A0A1B2LZ69_9GAMM</name>
<evidence type="ECO:0000313" key="2">
    <source>
        <dbReference type="Proteomes" id="UP000093391"/>
    </source>
</evidence>
<organism evidence="1 2">
    <name type="scientific">Acinetobacter larvae</name>
    <dbReference type="NCBI Taxonomy" id="1789224"/>
    <lineage>
        <taxon>Bacteria</taxon>
        <taxon>Pseudomonadati</taxon>
        <taxon>Pseudomonadota</taxon>
        <taxon>Gammaproteobacteria</taxon>
        <taxon>Moraxellales</taxon>
        <taxon>Moraxellaceae</taxon>
        <taxon>Acinetobacter</taxon>
    </lineage>
</organism>
<dbReference type="KEGG" id="ala:BFG52_07430"/>
<gene>
    <name evidence="1" type="ORF">BFG52_07430</name>
</gene>